<dbReference type="InterPro" id="IPR019080">
    <property type="entry name" value="YqaJ_viral_recombinase"/>
</dbReference>
<reference evidence="4" key="1">
    <citation type="journal article" date="2019" name="Int. J. Syst. Evol. Microbiol.">
        <title>The Global Catalogue of Microorganisms (GCM) 10K type strain sequencing project: providing services to taxonomists for standard genome sequencing and annotation.</title>
        <authorList>
            <consortium name="The Broad Institute Genomics Platform"/>
            <consortium name="The Broad Institute Genome Sequencing Center for Infectious Disease"/>
            <person name="Wu L."/>
            <person name="Ma J."/>
        </authorList>
    </citation>
    <scope>NUCLEOTIDE SEQUENCE [LARGE SCALE GENOMIC DNA]</scope>
    <source>
        <strain evidence="4">NBRC 108565</strain>
    </source>
</reference>
<dbReference type="InterPro" id="IPR011335">
    <property type="entry name" value="Restrct_endonuc-II-like"/>
</dbReference>
<evidence type="ECO:0000256" key="1">
    <source>
        <dbReference type="SAM" id="MobiDB-lite"/>
    </source>
</evidence>
<proteinExistence type="predicted"/>
<name>A0ABM8G4Z5_9CELL</name>
<evidence type="ECO:0000259" key="2">
    <source>
        <dbReference type="Pfam" id="PF09588"/>
    </source>
</evidence>
<dbReference type="Gene3D" id="3.90.320.10">
    <property type="match status" value="1"/>
</dbReference>
<feature type="domain" description="YqaJ viral recombinase" evidence="2">
    <location>
        <begin position="86"/>
        <end position="209"/>
    </location>
</feature>
<sequence length="271" mass="29822">MAGSPRAGQRPDAGRTPGGRRADVGWTRRVTAAPSDVTGTLLGVPLLTDATPSEVTLSVSVPAPDAVRYWTAADGRPVGSEDRDSWLAARRSGVTATDCSKIVRRNGVPSLQRQGLLEKKAFGTADPEFWGYAHGREREPIIAAWVRDEFGIEHNDRLCAGEDPRHLATPDGIGSGVVAEIKTSVLALRQARSRYADQVQWQMHVTGAERCLFVVENRYTLERETAWIGRDEARLAVLVEHAGRFLADLDGLRARIAERERRMADRLAYSR</sequence>
<accession>A0ABM8G4Z5</accession>
<dbReference type="EMBL" id="AP027729">
    <property type="protein sequence ID" value="BDZ43250.1"/>
    <property type="molecule type" value="Genomic_DNA"/>
</dbReference>
<evidence type="ECO:0000313" key="4">
    <source>
        <dbReference type="Proteomes" id="UP001321475"/>
    </source>
</evidence>
<protein>
    <recommendedName>
        <fullName evidence="2">YqaJ viral recombinase domain-containing protein</fullName>
    </recommendedName>
</protein>
<gene>
    <name evidence="3" type="ORF">GCM10025865_25490</name>
</gene>
<dbReference type="Proteomes" id="UP001321475">
    <property type="component" value="Chromosome"/>
</dbReference>
<feature type="region of interest" description="Disordered" evidence="1">
    <location>
        <begin position="1"/>
        <end position="25"/>
    </location>
</feature>
<evidence type="ECO:0000313" key="3">
    <source>
        <dbReference type="EMBL" id="BDZ43250.1"/>
    </source>
</evidence>
<organism evidence="3 4">
    <name type="scientific">Paraoerskovia sediminicola</name>
    <dbReference type="NCBI Taxonomy" id="1138587"/>
    <lineage>
        <taxon>Bacteria</taxon>
        <taxon>Bacillati</taxon>
        <taxon>Actinomycetota</taxon>
        <taxon>Actinomycetes</taxon>
        <taxon>Micrococcales</taxon>
        <taxon>Cellulomonadaceae</taxon>
        <taxon>Paraoerskovia</taxon>
    </lineage>
</organism>
<dbReference type="Pfam" id="PF09588">
    <property type="entry name" value="YqaJ"/>
    <property type="match status" value="1"/>
</dbReference>
<dbReference type="InterPro" id="IPR011604">
    <property type="entry name" value="PDDEXK-like_dom_sf"/>
</dbReference>
<dbReference type="SUPFAM" id="SSF52980">
    <property type="entry name" value="Restriction endonuclease-like"/>
    <property type="match status" value="1"/>
</dbReference>
<keyword evidence="4" id="KW-1185">Reference proteome</keyword>